<dbReference type="OrthoDB" id="9770211at2"/>
<dbReference type="KEGG" id="fer:FNB15_17675"/>
<keyword evidence="3" id="KW-0378">Hydrolase</keyword>
<evidence type="ECO:0000256" key="2">
    <source>
        <dbReference type="ARBA" id="ARBA00022723"/>
    </source>
</evidence>
<dbReference type="CDD" id="cd07714">
    <property type="entry name" value="RNaseJ_MBL-fold"/>
    <property type="match status" value="1"/>
</dbReference>
<evidence type="ECO:0000256" key="5">
    <source>
        <dbReference type="ARBA" id="ARBA00022839"/>
    </source>
</evidence>
<evidence type="ECO:0000256" key="6">
    <source>
        <dbReference type="ARBA" id="ARBA00022884"/>
    </source>
</evidence>
<gene>
    <name evidence="8" type="ORF">FNB15_17675</name>
</gene>
<dbReference type="Pfam" id="PF17770">
    <property type="entry name" value="RNase_J_C"/>
    <property type="match status" value="1"/>
</dbReference>
<dbReference type="PANTHER" id="PTHR43694">
    <property type="entry name" value="RIBONUCLEASE J"/>
    <property type="match status" value="1"/>
</dbReference>
<dbReference type="Pfam" id="PF07521">
    <property type="entry name" value="RMMBL"/>
    <property type="match status" value="1"/>
</dbReference>
<dbReference type="EMBL" id="CP041636">
    <property type="protein sequence ID" value="QDO98987.1"/>
    <property type="molecule type" value="Genomic_DNA"/>
</dbReference>
<feature type="domain" description="Metallo-beta-lactamase" evidence="7">
    <location>
        <begin position="22"/>
        <end position="217"/>
    </location>
</feature>
<evidence type="ECO:0000259" key="7">
    <source>
        <dbReference type="SMART" id="SM00849"/>
    </source>
</evidence>
<dbReference type="AlphaFoldDB" id="A0A516H5G4"/>
<reference evidence="8 9" key="1">
    <citation type="submission" date="2019-07" db="EMBL/GenBank/DDBJ databases">
        <title>Genome sequencing for Ferrovibrio sp. K5.</title>
        <authorList>
            <person name="Park S.-J."/>
        </authorList>
    </citation>
    <scope>NUCLEOTIDE SEQUENCE [LARGE SCALE GENOMIC DNA]</scope>
    <source>
        <strain evidence="8 9">K5</strain>
    </source>
</reference>
<dbReference type="Proteomes" id="UP000317496">
    <property type="component" value="Chromosome"/>
</dbReference>
<sequence>MSERLDKDSLYFLPLGGVNEIGMNLNLYGYGDQWIMVDLGTSFADEGMPGVDMVVPDVAWIAGRREKLLGLILTHAHEDHLGAISHCWEELQCPVWATGFAASVLRRKLEEKGMVDDVPVHIYQPGDLIELGPFRIRSMNITHSTPESQALAIETPRGTVLHTGDWKLDPRPMLGPQTEIETLRSYGDKGVLALVCDSTNVFSRGTSGSEGEVHDALLPLLRDKTGRIAITTFSSNLARLESLFLVAKDLGRHVCLIGRSLHRFMAAAQENGYLKHVPNQVDEREAGFLPRDKILYICTGCQGEPRGAMARIAFGSHPHVVMSPRDTVVFSSKIIPGNERTLFRLHNELVSRGIEVITEKDAFVHVSGHPSRDELAEMYALVRPQIAVPVHGEPRHLVEHARFAQSLQVPHGIVPRNGDLIRLAPGEPDVVEQVPAGRLAIDGDELIPLQGGTLGVRRKLAFNGAAAVTLVVDDRGKLLADPQVMLAGVVNFEIEDIEDEIAEEIADAIDSLKSSRDDAALEQAAVKAMRSYLRSLTGRKPICQVQIVRMP</sequence>
<keyword evidence="1" id="KW-0540">Nuclease</keyword>
<keyword evidence="9" id="KW-1185">Reference proteome</keyword>
<keyword evidence="4" id="KW-0862">Zinc</keyword>
<name>A0A516H5G4_9PROT</name>
<dbReference type="InterPro" id="IPR041636">
    <property type="entry name" value="RNase_J_C"/>
</dbReference>
<dbReference type="InterPro" id="IPR042173">
    <property type="entry name" value="RNase_J_2"/>
</dbReference>
<keyword evidence="6" id="KW-0694">RNA-binding</keyword>
<protein>
    <submittedName>
        <fullName evidence="8">Ribonuclease J</fullName>
    </submittedName>
</protein>
<dbReference type="InterPro" id="IPR055132">
    <property type="entry name" value="RNase_J_b_CASP"/>
</dbReference>
<keyword evidence="5" id="KW-0269">Exonuclease</keyword>
<dbReference type="Pfam" id="PF00753">
    <property type="entry name" value="Lactamase_B"/>
    <property type="match status" value="1"/>
</dbReference>
<evidence type="ECO:0000256" key="3">
    <source>
        <dbReference type="ARBA" id="ARBA00022801"/>
    </source>
</evidence>
<evidence type="ECO:0000256" key="4">
    <source>
        <dbReference type="ARBA" id="ARBA00022833"/>
    </source>
</evidence>
<dbReference type="InterPro" id="IPR001279">
    <property type="entry name" value="Metallo-B-lactamas"/>
</dbReference>
<organism evidence="8 9">
    <name type="scientific">Ferrovibrio terrae</name>
    <dbReference type="NCBI Taxonomy" id="2594003"/>
    <lineage>
        <taxon>Bacteria</taxon>
        <taxon>Pseudomonadati</taxon>
        <taxon>Pseudomonadota</taxon>
        <taxon>Alphaproteobacteria</taxon>
        <taxon>Rhodospirillales</taxon>
        <taxon>Rhodospirillaceae</taxon>
        <taxon>Ferrovibrio</taxon>
    </lineage>
</organism>
<dbReference type="Gene3D" id="3.40.50.10710">
    <property type="entry name" value="Metallo-hydrolase/oxidoreductase"/>
    <property type="match status" value="1"/>
</dbReference>
<dbReference type="InterPro" id="IPR036866">
    <property type="entry name" value="RibonucZ/Hydroxyglut_hydro"/>
</dbReference>
<dbReference type="GO" id="GO:0046872">
    <property type="term" value="F:metal ion binding"/>
    <property type="evidence" value="ECO:0007669"/>
    <property type="project" value="UniProtKB-KW"/>
</dbReference>
<proteinExistence type="predicted"/>
<keyword evidence="2" id="KW-0479">Metal-binding</keyword>
<dbReference type="RefSeq" id="WP_144257983.1">
    <property type="nucleotide sequence ID" value="NZ_CP041636.1"/>
</dbReference>
<dbReference type="GO" id="GO:0003723">
    <property type="term" value="F:RNA binding"/>
    <property type="evidence" value="ECO:0007669"/>
    <property type="project" value="UniProtKB-KW"/>
</dbReference>
<dbReference type="SUPFAM" id="SSF56281">
    <property type="entry name" value="Metallo-hydrolase/oxidoreductase"/>
    <property type="match status" value="1"/>
</dbReference>
<dbReference type="Gene3D" id="3.10.20.580">
    <property type="match status" value="1"/>
</dbReference>
<dbReference type="GO" id="GO:0004527">
    <property type="term" value="F:exonuclease activity"/>
    <property type="evidence" value="ECO:0007669"/>
    <property type="project" value="UniProtKB-KW"/>
</dbReference>
<evidence type="ECO:0000256" key="1">
    <source>
        <dbReference type="ARBA" id="ARBA00022722"/>
    </source>
</evidence>
<dbReference type="SMART" id="SM00849">
    <property type="entry name" value="Lactamase_B"/>
    <property type="match status" value="1"/>
</dbReference>
<dbReference type="Pfam" id="PF22505">
    <property type="entry name" value="RNase_J_b_CASP"/>
    <property type="match status" value="1"/>
</dbReference>
<dbReference type="Gene3D" id="3.60.15.10">
    <property type="entry name" value="Ribonuclease Z/Hydroxyacylglutathione hydrolase-like"/>
    <property type="match status" value="1"/>
</dbReference>
<accession>A0A516H5G4</accession>
<dbReference type="PANTHER" id="PTHR43694:SF1">
    <property type="entry name" value="RIBONUCLEASE J"/>
    <property type="match status" value="1"/>
</dbReference>
<dbReference type="InterPro" id="IPR011108">
    <property type="entry name" value="RMMBL"/>
</dbReference>
<evidence type="ECO:0000313" key="9">
    <source>
        <dbReference type="Proteomes" id="UP000317496"/>
    </source>
</evidence>
<evidence type="ECO:0000313" key="8">
    <source>
        <dbReference type="EMBL" id="QDO98987.1"/>
    </source>
</evidence>